<dbReference type="Gene3D" id="3.40.50.880">
    <property type="match status" value="1"/>
</dbReference>
<evidence type="ECO:0008006" key="2">
    <source>
        <dbReference type="Google" id="ProtNLM"/>
    </source>
</evidence>
<dbReference type="AlphaFoldDB" id="X0TCJ7"/>
<name>X0TCJ7_9ZZZZ</name>
<organism evidence="1">
    <name type="scientific">marine sediment metagenome</name>
    <dbReference type="NCBI Taxonomy" id="412755"/>
    <lineage>
        <taxon>unclassified sequences</taxon>
        <taxon>metagenomes</taxon>
        <taxon>ecological metagenomes</taxon>
    </lineage>
</organism>
<dbReference type="SUPFAM" id="SSF52317">
    <property type="entry name" value="Class I glutamine amidotransferase-like"/>
    <property type="match status" value="1"/>
</dbReference>
<feature type="non-terminal residue" evidence="1">
    <location>
        <position position="1"/>
    </location>
</feature>
<protein>
    <recommendedName>
        <fullName evidence="2">Beta-galactosidase trimerisation domain-containing protein</fullName>
    </recommendedName>
</protein>
<accession>X0TCJ7</accession>
<reference evidence="1" key="1">
    <citation type="journal article" date="2014" name="Front. Microbiol.">
        <title>High frequency of phylogenetically diverse reductive dehalogenase-homologous genes in deep subseafloor sedimentary metagenomes.</title>
        <authorList>
            <person name="Kawai M."/>
            <person name="Futagami T."/>
            <person name="Toyoda A."/>
            <person name="Takaki Y."/>
            <person name="Nishi S."/>
            <person name="Hori S."/>
            <person name="Arai W."/>
            <person name="Tsubouchi T."/>
            <person name="Morono Y."/>
            <person name="Uchiyama I."/>
            <person name="Ito T."/>
            <person name="Fujiyama A."/>
            <person name="Inagaki F."/>
            <person name="Takami H."/>
        </authorList>
    </citation>
    <scope>NUCLEOTIDE SEQUENCE</scope>
    <source>
        <strain evidence="1">Expedition CK06-06</strain>
    </source>
</reference>
<proteinExistence type="predicted"/>
<comment type="caution">
    <text evidence="1">The sequence shown here is derived from an EMBL/GenBank/DDBJ whole genome shotgun (WGS) entry which is preliminary data.</text>
</comment>
<dbReference type="EMBL" id="BARS01009377">
    <property type="protein sequence ID" value="GAF73800.1"/>
    <property type="molecule type" value="Genomic_DNA"/>
</dbReference>
<gene>
    <name evidence="1" type="ORF">S01H1_17646</name>
</gene>
<dbReference type="InterPro" id="IPR029062">
    <property type="entry name" value="Class_I_gatase-like"/>
</dbReference>
<feature type="non-terminal residue" evidence="1">
    <location>
        <position position="343"/>
    </location>
</feature>
<sequence length="343" mass="38451">HGFKPRAGDFDVSKIPFYDSKVLLLGISFDESRDNAWVESFSARGTGFWDCVGTGEAPGGVFIDASFRIAGGSRMGWPVRLIHHGHFKDRRWEKRTDLKDKDTSSLSWSIPQADDGRITGRVELKKDLLSADDSCFYSFEAFRKPEILCVYAKPEFMDAGRGGYFIRKMFESGRGPGLLPFSCDFADWSRLGEIRLNDYSAVILSGFSKIESNYAKILDSYVRRGGGLWIIPSPSTEITGLSSLTDLLPAEIRSIEQRRVNMIPAGTMGTERGQTPSYGAGFRWEDFDLSRLGAKRFFAIRPKSGARVLWQFGDGKNKYPALLAKNAGRGRVLYWASTLDPEW</sequence>
<evidence type="ECO:0000313" key="1">
    <source>
        <dbReference type="EMBL" id="GAF73800.1"/>
    </source>
</evidence>